<evidence type="ECO:0000256" key="11">
    <source>
        <dbReference type="ARBA" id="ARBA00023175"/>
    </source>
</evidence>
<keyword evidence="7" id="KW-0493">Microtubule</keyword>
<dbReference type="InterPro" id="IPR015943">
    <property type="entry name" value="WD40/YVTN_repeat-like_dom_sf"/>
</dbReference>
<feature type="region of interest" description="Disordered" evidence="18">
    <location>
        <begin position="150"/>
        <end position="208"/>
    </location>
</feature>
<dbReference type="Ensembl" id="ENSCHIT00010007219.1">
    <property type="protein sequence ID" value="ENSCHIP00010005208.1"/>
    <property type="gene ID" value="ENSCHIG00010003661.1"/>
</dbReference>
<dbReference type="Pfam" id="PF00400">
    <property type="entry name" value="WD40"/>
    <property type="match status" value="1"/>
</dbReference>
<dbReference type="GO" id="GO:0010970">
    <property type="term" value="P:transport along microtubule"/>
    <property type="evidence" value="ECO:0007669"/>
    <property type="project" value="TreeGrafter"/>
</dbReference>
<keyword evidence="8" id="KW-0677">Repeat</keyword>
<evidence type="ECO:0000256" key="12">
    <source>
        <dbReference type="ARBA" id="ARBA00023212"/>
    </source>
</evidence>
<comment type="function">
    <text evidence="16">Acts as one of several non-catalytic accessory components of the cytoplasmic dynein 1 complex that are thought to be involved in linking dynein to cargos and to adapter proteins that regulate dynein function. Cytoplasmic dynein 1 acts as a motor for the intracellular retrograde motility of vesicles and organelles along microtubules. The intermediate chains mediate the binding of dynein to dynactin via its 150 kDa component (p150-glued) DCTN1. Involved in membrane-transport, such as Golgi apparatus, late endosomes and lysosomes.</text>
</comment>
<accession>A0A8C2NJF9</accession>
<dbReference type="GO" id="GO:0005868">
    <property type="term" value="C:cytoplasmic dynein complex"/>
    <property type="evidence" value="ECO:0007669"/>
    <property type="project" value="InterPro"/>
</dbReference>
<evidence type="ECO:0000256" key="10">
    <source>
        <dbReference type="ARBA" id="ARBA00023017"/>
    </source>
</evidence>
<evidence type="ECO:0000256" key="18">
    <source>
        <dbReference type="SAM" id="MobiDB-lite"/>
    </source>
</evidence>
<name>A0A8C2NJF9_CAPHI</name>
<dbReference type="InterPro" id="IPR050687">
    <property type="entry name" value="Dynein_IC"/>
</dbReference>
<dbReference type="GO" id="GO:0005874">
    <property type="term" value="C:microtubule"/>
    <property type="evidence" value="ECO:0007669"/>
    <property type="project" value="UniProtKB-KW"/>
</dbReference>
<feature type="repeat" description="WD" evidence="17">
    <location>
        <begin position="466"/>
        <end position="513"/>
    </location>
</feature>
<keyword evidence="9" id="KW-0007">Acetylation</keyword>
<evidence type="ECO:0000256" key="4">
    <source>
        <dbReference type="ARBA" id="ARBA00022490"/>
    </source>
</evidence>
<evidence type="ECO:0000256" key="1">
    <source>
        <dbReference type="ARBA" id="ARBA00004245"/>
    </source>
</evidence>
<evidence type="ECO:0000256" key="2">
    <source>
        <dbReference type="ARBA" id="ARBA00011059"/>
    </source>
</evidence>
<feature type="compositionally biased region" description="Basic and acidic residues" evidence="18">
    <location>
        <begin position="184"/>
        <end position="208"/>
    </location>
</feature>
<dbReference type="InterPro" id="IPR025956">
    <property type="entry name" value="DYNC1I1/DYNC1I2"/>
</dbReference>
<dbReference type="SUPFAM" id="SSF50978">
    <property type="entry name" value="WD40 repeat-like"/>
    <property type="match status" value="1"/>
</dbReference>
<evidence type="ECO:0000256" key="7">
    <source>
        <dbReference type="ARBA" id="ARBA00022701"/>
    </source>
</evidence>
<evidence type="ECO:0000313" key="19">
    <source>
        <dbReference type="Ensembl" id="ENSCHIP00010005208.1"/>
    </source>
</evidence>
<dbReference type="FunFam" id="2.130.10.10:FF:000095">
    <property type="entry name" value="Cytoplasmic dynein 1 intermediate chain 2"/>
    <property type="match status" value="1"/>
</dbReference>
<keyword evidence="12" id="KW-0206">Cytoskeleton</keyword>
<dbReference type="PROSITE" id="PS50082">
    <property type="entry name" value="WD_REPEATS_2"/>
    <property type="match status" value="1"/>
</dbReference>
<evidence type="ECO:0000256" key="9">
    <source>
        <dbReference type="ARBA" id="ARBA00022990"/>
    </source>
</evidence>
<dbReference type="GO" id="GO:0045504">
    <property type="term" value="F:dynein heavy chain binding"/>
    <property type="evidence" value="ECO:0007669"/>
    <property type="project" value="TreeGrafter"/>
</dbReference>
<evidence type="ECO:0000256" key="14">
    <source>
        <dbReference type="ARBA" id="ARBA00042023"/>
    </source>
</evidence>
<keyword evidence="3" id="KW-0813">Transport</keyword>
<dbReference type="FunFam" id="2.130.10.10:FF:000026">
    <property type="entry name" value="cytoplasmic dynein 1 intermediate chain 2 isoform X2"/>
    <property type="match status" value="1"/>
</dbReference>
<feature type="region of interest" description="Disordered" evidence="18">
    <location>
        <begin position="1"/>
        <end position="129"/>
    </location>
</feature>
<organism evidence="19">
    <name type="scientific">Capra hircus</name>
    <name type="common">Goat</name>
    <dbReference type="NCBI Taxonomy" id="9925"/>
    <lineage>
        <taxon>Eukaryota</taxon>
        <taxon>Metazoa</taxon>
        <taxon>Chordata</taxon>
        <taxon>Craniata</taxon>
        <taxon>Vertebrata</taxon>
        <taxon>Euteleostomi</taxon>
        <taxon>Mammalia</taxon>
        <taxon>Eutheria</taxon>
        <taxon>Laurasiatheria</taxon>
        <taxon>Artiodactyla</taxon>
        <taxon>Ruminantia</taxon>
        <taxon>Pecora</taxon>
        <taxon>Bovidae</taxon>
        <taxon>Caprinae</taxon>
        <taxon>Capra</taxon>
    </lineage>
</organism>
<dbReference type="PANTHER" id="PTHR12442:SF42">
    <property type="entry name" value="DYNEIN CYTOPLASMIC 1 INTERMEDIATE CHAIN 2"/>
    <property type="match status" value="1"/>
</dbReference>
<evidence type="ECO:0000256" key="16">
    <source>
        <dbReference type="ARBA" id="ARBA00045429"/>
    </source>
</evidence>
<keyword evidence="10" id="KW-0243">Dynein</keyword>
<evidence type="ECO:0000256" key="17">
    <source>
        <dbReference type="PROSITE-ProRule" id="PRU00221"/>
    </source>
</evidence>
<dbReference type="GO" id="GO:0045503">
    <property type="term" value="F:dynein light chain binding"/>
    <property type="evidence" value="ECO:0007669"/>
    <property type="project" value="TreeGrafter"/>
</dbReference>
<dbReference type="AlphaFoldDB" id="A0A8C2NJF9"/>
<feature type="compositionally biased region" description="Basic and acidic residues" evidence="18">
    <location>
        <begin position="1"/>
        <end position="13"/>
    </location>
</feature>
<reference evidence="19" key="2">
    <citation type="submission" date="2025-08" db="UniProtKB">
        <authorList>
            <consortium name="Ensembl"/>
        </authorList>
    </citation>
    <scope>IDENTIFICATION</scope>
</reference>
<protein>
    <recommendedName>
        <fullName evidence="13">Cytoplasmic dynein 1 intermediate chain 2</fullName>
    </recommendedName>
    <alternativeName>
        <fullName evidence="14">Cytoplasmic dynein intermediate chain 2</fullName>
    </alternativeName>
    <alternativeName>
        <fullName evidence="15">Dynein intermediate chain 2, cytosolic</fullName>
    </alternativeName>
</protein>
<dbReference type="InterPro" id="IPR001680">
    <property type="entry name" value="WD40_rpt"/>
</dbReference>
<evidence type="ECO:0000256" key="8">
    <source>
        <dbReference type="ARBA" id="ARBA00022737"/>
    </source>
</evidence>
<evidence type="ECO:0000256" key="15">
    <source>
        <dbReference type="ARBA" id="ARBA00042966"/>
    </source>
</evidence>
<keyword evidence="4" id="KW-0963">Cytoplasm</keyword>
<dbReference type="Gene3D" id="2.130.10.10">
    <property type="entry name" value="YVTN repeat-like/Quinoprotein amine dehydrogenase"/>
    <property type="match status" value="2"/>
</dbReference>
<feature type="compositionally biased region" description="Basic and acidic residues" evidence="18">
    <location>
        <begin position="20"/>
        <end position="43"/>
    </location>
</feature>
<dbReference type="PANTHER" id="PTHR12442">
    <property type="entry name" value="DYNEIN INTERMEDIATE CHAIN"/>
    <property type="match status" value="1"/>
</dbReference>
<dbReference type="InterPro" id="IPR036322">
    <property type="entry name" value="WD40_repeat_dom_sf"/>
</dbReference>
<reference evidence="19" key="1">
    <citation type="submission" date="2019-03" db="EMBL/GenBank/DDBJ databases">
        <title>Genome sequencing and reference-guided assembly of Black Bengal Goat (Capra hircus).</title>
        <authorList>
            <person name="Siddiki A.Z."/>
            <person name="Baten A."/>
            <person name="Billah M."/>
            <person name="Alam M.A.U."/>
            <person name="Shawrob K.S.M."/>
            <person name="Saha S."/>
            <person name="Chowdhury M."/>
            <person name="Rahman A.H."/>
            <person name="Stear M."/>
            <person name="Miah G."/>
            <person name="Das G.B."/>
            <person name="Hossain M.M."/>
            <person name="Kumkum M."/>
            <person name="Islam M.S."/>
            <person name="Mollah A.M."/>
            <person name="Ahsan A."/>
            <person name="Tusar F."/>
            <person name="Khan M.K.I."/>
        </authorList>
    </citation>
    <scope>NUCLEOTIDE SEQUENCE [LARGE SCALE GENOMIC DNA]</scope>
</reference>
<evidence type="ECO:0000256" key="6">
    <source>
        <dbReference type="ARBA" id="ARBA00022574"/>
    </source>
</evidence>
<keyword evidence="5" id="KW-0597">Phosphoprotein</keyword>
<evidence type="ECO:0000256" key="13">
    <source>
        <dbReference type="ARBA" id="ARBA00040292"/>
    </source>
</evidence>
<proteinExistence type="inferred from homology"/>
<comment type="subcellular location">
    <subcellularLocation>
        <location evidence="1">Cytoplasm</location>
        <location evidence="1">Cytoskeleton</location>
    </subcellularLocation>
</comment>
<comment type="similarity">
    <text evidence="2">Belongs to the dynein intermediate chain family.</text>
</comment>
<dbReference type="Pfam" id="PF11540">
    <property type="entry name" value="Dynein_IC2"/>
    <property type="match status" value="1"/>
</dbReference>
<sequence>MSDKSELKAELERKKQRLAQIREEKKRKEEERKKKETDQKKEAVAPVQEESDLEKKRREAEALLQSMGLTAESPIVPPPMSPSSKSVSTPSEAGSQDSGDGAVGSRTLHWDTDPSVLQLHSDSDLGRGPIKLGMAKITQVDFPPREIVTYTKETQTPVMAQPKEDEEDDDDVVTPKPPIEPEEEKTLKKDEESDSKAPPHELTEEEKQQILHSEEFLSFFDHSTRIVERALSEQINIFFDYSGRDLEDKEGEIQAGAKLSLNRQFFDERWSKHRVVSCLDWSSQYPELLVASYNNNEDAPHEPDGVALVWNMKYKKTTPEYVFHCQSAVMSATFAKFHPNLVVGGTYSGQIVLWDNRSNKRTPVQRTPLSAAAHTHPVYCVNVVGTQNAHNLISISTDGKICSWSLDMLSHPQDSMELVHKQSKAVAVTSMSFPVGDVNNFVVGSEEGSVYTACRHGSKAGISEMFEGHQGPITGIHCHSAVGAVDFSHLFVTSSFDWTVKLWTTKNNKPLYSFEDNSDYVYDVMWSPTHPALFACVDGMGRLDLWNLNNDTEVPTASISVEGNPALNRVRWTHSGREIAVGDSEGQIVIYDVGEPLATAPGESRLLSPEMMNGHGLAEHLQKLMQTERMQRRKQLPEYLLSS</sequence>
<keyword evidence="11" id="KW-0505">Motor protein</keyword>
<evidence type="ECO:0000256" key="3">
    <source>
        <dbReference type="ARBA" id="ARBA00022448"/>
    </source>
</evidence>
<dbReference type="SMART" id="SM00320">
    <property type="entry name" value="WD40"/>
    <property type="match status" value="5"/>
</dbReference>
<evidence type="ECO:0000256" key="5">
    <source>
        <dbReference type="ARBA" id="ARBA00022553"/>
    </source>
</evidence>
<feature type="compositionally biased region" description="Low complexity" evidence="18">
    <location>
        <begin position="82"/>
        <end position="91"/>
    </location>
</feature>
<keyword evidence="6 17" id="KW-0853">WD repeat</keyword>